<accession>A0AAJ1EJQ1</accession>
<dbReference type="InterPro" id="IPR026350">
    <property type="entry name" value="GxxExxY"/>
</dbReference>
<dbReference type="NCBIfam" id="TIGR04256">
    <property type="entry name" value="GxxExxY"/>
    <property type="match status" value="1"/>
</dbReference>
<protein>
    <submittedName>
        <fullName evidence="1">GxxExxY protein</fullName>
    </submittedName>
</protein>
<dbReference type="EMBL" id="JAIOIU010000023">
    <property type="protein sequence ID" value="MBZ0158877.1"/>
    <property type="molecule type" value="Genomic_DNA"/>
</dbReference>
<sequence>MNKLDLHKSVLSAKSADCDSQTYAIIGAAMEVHKTLGHGFLEAVYQEALAREFSMQSMPFRREAEMPVLYKGERLNTGYRADFVCFDAVVVELKALQAIGGIEEAQVINYLKATGLQRGILLNLGTTSLQYKRLVFNLRESAQSADGNP</sequence>
<dbReference type="Proteomes" id="UP001197609">
    <property type="component" value="Unassembled WGS sequence"/>
</dbReference>
<organism evidence="1 2">
    <name type="scientific">Candidatus Methylomirabilis tolerans</name>
    <dbReference type="NCBI Taxonomy" id="3123416"/>
    <lineage>
        <taxon>Bacteria</taxon>
        <taxon>Candidatus Methylomirabilota</taxon>
        <taxon>Candidatus Methylomirabilia</taxon>
        <taxon>Candidatus Methylomirabilales</taxon>
        <taxon>Candidatus Methylomirabilaceae</taxon>
        <taxon>Candidatus Methylomirabilis</taxon>
    </lineage>
</organism>
<dbReference type="AlphaFoldDB" id="A0AAJ1EJQ1"/>
<comment type="caution">
    <text evidence="1">The sequence shown here is derived from an EMBL/GenBank/DDBJ whole genome shotgun (WGS) entry which is preliminary data.</text>
</comment>
<name>A0AAJ1EJQ1_9BACT</name>
<evidence type="ECO:0000313" key="2">
    <source>
        <dbReference type="Proteomes" id="UP001197609"/>
    </source>
</evidence>
<gene>
    <name evidence="1" type="ORF">K8G79_01810</name>
</gene>
<proteinExistence type="predicted"/>
<dbReference type="Pfam" id="PF13366">
    <property type="entry name" value="PDDEXK_3"/>
    <property type="match status" value="1"/>
</dbReference>
<evidence type="ECO:0000313" key="1">
    <source>
        <dbReference type="EMBL" id="MBZ0158877.1"/>
    </source>
</evidence>
<reference evidence="1 2" key="1">
    <citation type="journal article" date="2021" name="bioRxiv">
        <title>Unraveling nitrogen, sulfur and carbon metabolic pathways and microbial community transcriptional responses to substrate deprivation and toxicity stresses in a bioreactor mimicking anoxic brackish coastal sediment conditions.</title>
        <authorList>
            <person name="Martins P.D."/>
            <person name="Echeveste M.J."/>
            <person name="Arshad A."/>
            <person name="Kurth J."/>
            <person name="Ouboter H."/>
            <person name="Jetten M.S.M."/>
            <person name="Welte C.U."/>
        </authorList>
    </citation>
    <scope>NUCLEOTIDE SEQUENCE [LARGE SCALE GENOMIC DNA]</scope>
    <source>
        <strain evidence="1">MAG_38</strain>
    </source>
</reference>